<protein>
    <submittedName>
        <fullName evidence="1">Uncharacterized protein</fullName>
    </submittedName>
</protein>
<evidence type="ECO:0000313" key="2">
    <source>
        <dbReference type="Proteomes" id="UP000678679"/>
    </source>
</evidence>
<sequence>MAFAILFSLGGEAVHALNQASNGTEITVLHQEDTFVDGTDLAQDFPKTISHNTQKFHWNNQFLNTFHSSFDFTLEWVNQPIFKEVIRESLRQLYAGKECIVQHYIAPNAP</sequence>
<dbReference type="KEGG" id="fya:KMW28_15210"/>
<gene>
    <name evidence="1" type="ORF">KMW28_15210</name>
</gene>
<dbReference type="EMBL" id="CP076132">
    <property type="protein sequence ID" value="QWG00999.1"/>
    <property type="molecule type" value="Genomic_DNA"/>
</dbReference>
<evidence type="ECO:0000313" key="1">
    <source>
        <dbReference type="EMBL" id="QWG00999.1"/>
    </source>
</evidence>
<organism evidence="1 2">
    <name type="scientific">Flammeovirga yaeyamensis</name>
    <dbReference type="NCBI Taxonomy" id="367791"/>
    <lineage>
        <taxon>Bacteria</taxon>
        <taxon>Pseudomonadati</taxon>
        <taxon>Bacteroidota</taxon>
        <taxon>Cytophagia</taxon>
        <taxon>Cytophagales</taxon>
        <taxon>Flammeovirgaceae</taxon>
        <taxon>Flammeovirga</taxon>
    </lineage>
</organism>
<proteinExistence type="predicted"/>
<dbReference type="AlphaFoldDB" id="A0AAX1N0H2"/>
<keyword evidence="2" id="KW-1185">Reference proteome</keyword>
<dbReference type="Proteomes" id="UP000678679">
    <property type="component" value="Chromosome 1"/>
</dbReference>
<dbReference type="RefSeq" id="WP_183363925.1">
    <property type="nucleotide sequence ID" value="NZ_CP076132.1"/>
</dbReference>
<accession>A0AAX1N0H2</accession>
<reference evidence="1 2" key="1">
    <citation type="submission" date="2021-05" db="EMBL/GenBank/DDBJ databases">
        <title>Comparative genomic studies on the polysaccharide-degrading batcterial strains of the Flammeovirga genus.</title>
        <authorList>
            <person name="Zewei F."/>
            <person name="Zheng Z."/>
            <person name="Yu L."/>
            <person name="Ruyue G."/>
            <person name="Yanhong M."/>
            <person name="Yuanyuan C."/>
            <person name="Jingyan G."/>
            <person name="Wenjun H."/>
        </authorList>
    </citation>
    <scope>NUCLEOTIDE SEQUENCE [LARGE SCALE GENOMIC DNA]</scope>
    <source>
        <strain evidence="1 2">NBRC:100898</strain>
    </source>
</reference>
<name>A0AAX1N0H2_9BACT</name>